<dbReference type="GO" id="GO:0030125">
    <property type="term" value="C:clathrin vesicle coat"/>
    <property type="evidence" value="ECO:0007669"/>
    <property type="project" value="TreeGrafter"/>
</dbReference>
<dbReference type="InterPro" id="IPR003903">
    <property type="entry name" value="UIM_dom"/>
</dbReference>
<comment type="subcellular location">
    <subcellularLocation>
        <location evidence="1">Cytoplasm</location>
    </subcellularLocation>
</comment>
<dbReference type="PROSITE" id="PS50330">
    <property type="entry name" value="UIM"/>
    <property type="match status" value="2"/>
</dbReference>
<reference evidence="8 9" key="1">
    <citation type="submission" date="2016-07" db="EMBL/GenBank/DDBJ databases">
        <title>Pervasive Adenine N6-methylation of Active Genes in Fungi.</title>
        <authorList>
            <consortium name="DOE Joint Genome Institute"/>
            <person name="Mondo S.J."/>
            <person name="Dannebaum R.O."/>
            <person name="Kuo R.C."/>
            <person name="Labutti K."/>
            <person name="Haridas S."/>
            <person name="Kuo A."/>
            <person name="Salamov A."/>
            <person name="Ahrendt S.R."/>
            <person name="Lipzen A."/>
            <person name="Sullivan W."/>
            <person name="Andreopoulos W.B."/>
            <person name="Clum A."/>
            <person name="Lindquist E."/>
            <person name="Daum C."/>
            <person name="Ramamoorthy G.K."/>
            <person name="Gryganskyi A."/>
            <person name="Culley D."/>
            <person name="Magnuson J.K."/>
            <person name="James T.Y."/>
            <person name="O'Malley M.A."/>
            <person name="Stajich J.E."/>
            <person name="Spatafora J.W."/>
            <person name="Visel A."/>
            <person name="Grigoriev I.V."/>
        </authorList>
    </citation>
    <scope>NUCLEOTIDE SEQUENCE [LARGE SCALE GENOMIC DNA]</scope>
    <source>
        <strain evidence="8 9">PL171</strain>
    </source>
</reference>
<dbReference type="EMBL" id="MCFL01000137">
    <property type="protein sequence ID" value="ORZ29670.1"/>
    <property type="molecule type" value="Genomic_DNA"/>
</dbReference>
<keyword evidence="4" id="KW-0597">Phosphoprotein</keyword>
<organism evidence="8 9">
    <name type="scientific">Catenaria anguillulae PL171</name>
    <dbReference type="NCBI Taxonomy" id="765915"/>
    <lineage>
        <taxon>Eukaryota</taxon>
        <taxon>Fungi</taxon>
        <taxon>Fungi incertae sedis</taxon>
        <taxon>Blastocladiomycota</taxon>
        <taxon>Blastocladiomycetes</taxon>
        <taxon>Blastocladiales</taxon>
        <taxon>Catenariaceae</taxon>
        <taxon>Catenaria</taxon>
    </lineage>
</organism>
<dbReference type="InterPro" id="IPR008942">
    <property type="entry name" value="ENTH_VHS"/>
</dbReference>
<dbReference type="SMART" id="SM00273">
    <property type="entry name" value="ENTH"/>
    <property type="match status" value="1"/>
</dbReference>
<feature type="compositionally biased region" description="Basic and acidic residues" evidence="6">
    <location>
        <begin position="254"/>
        <end position="264"/>
    </location>
</feature>
<feature type="compositionally biased region" description="Basic and acidic residues" evidence="6">
    <location>
        <begin position="191"/>
        <end position="214"/>
    </location>
</feature>
<dbReference type="GO" id="GO:0006897">
    <property type="term" value="P:endocytosis"/>
    <property type="evidence" value="ECO:0007669"/>
    <property type="project" value="TreeGrafter"/>
</dbReference>
<protein>
    <recommendedName>
        <fullName evidence="7">ENTH domain-containing protein</fullName>
    </recommendedName>
</protein>
<evidence type="ECO:0000259" key="7">
    <source>
        <dbReference type="PROSITE" id="PS50942"/>
    </source>
</evidence>
<name>A0A1Y2H525_9FUNG</name>
<keyword evidence="3" id="KW-0963">Cytoplasm</keyword>
<dbReference type="GO" id="GO:0005768">
    <property type="term" value="C:endosome"/>
    <property type="evidence" value="ECO:0007669"/>
    <property type="project" value="TreeGrafter"/>
</dbReference>
<evidence type="ECO:0000313" key="9">
    <source>
        <dbReference type="Proteomes" id="UP000193411"/>
    </source>
</evidence>
<keyword evidence="5" id="KW-0446">Lipid-binding</keyword>
<dbReference type="STRING" id="765915.A0A1Y2H525"/>
<evidence type="ECO:0000256" key="2">
    <source>
        <dbReference type="ARBA" id="ARBA00010130"/>
    </source>
</evidence>
<dbReference type="PROSITE" id="PS50942">
    <property type="entry name" value="ENTH"/>
    <property type="match status" value="1"/>
</dbReference>
<dbReference type="PANTHER" id="PTHR12276:SF110">
    <property type="entry name" value="EPSIN-1-RELATED"/>
    <property type="match status" value="1"/>
</dbReference>
<dbReference type="InterPro" id="IPR013809">
    <property type="entry name" value="ENTH"/>
</dbReference>
<dbReference type="GO" id="GO:0030276">
    <property type="term" value="F:clathrin binding"/>
    <property type="evidence" value="ECO:0007669"/>
    <property type="project" value="TreeGrafter"/>
</dbReference>
<dbReference type="Gene3D" id="6.10.140.100">
    <property type="match status" value="1"/>
</dbReference>
<feature type="domain" description="ENTH" evidence="7">
    <location>
        <begin position="14"/>
        <end position="146"/>
    </location>
</feature>
<dbReference type="SMART" id="SM00726">
    <property type="entry name" value="UIM"/>
    <property type="match status" value="2"/>
</dbReference>
<feature type="compositionally biased region" description="Polar residues" evidence="6">
    <location>
        <begin position="228"/>
        <end position="242"/>
    </location>
</feature>
<dbReference type="SUPFAM" id="SSF48464">
    <property type="entry name" value="ENTH/VHS domain"/>
    <property type="match status" value="1"/>
</dbReference>
<comment type="caution">
    <text evidence="8">The sequence shown here is derived from an EMBL/GenBank/DDBJ whole genome shotgun (WGS) entry which is preliminary data.</text>
</comment>
<dbReference type="OrthoDB" id="4033880at2759"/>
<evidence type="ECO:0000256" key="3">
    <source>
        <dbReference type="ARBA" id="ARBA00022490"/>
    </source>
</evidence>
<feature type="region of interest" description="Disordered" evidence="6">
    <location>
        <begin position="161"/>
        <end position="288"/>
    </location>
</feature>
<dbReference type="Gene3D" id="1.25.40.90">
    <property type="match status" value="1"/>
</dbReference>
<keyword evidence="9" id="KW-1185">Reference proteome</keyword>
<gene>
    <name evidence="8" type="ORF">BCR44DRAFT_1048116</name>
</gene>
<dbReference type="GO" id="GO:0005543">
    <property type="term" value="F:phospholipid binding"/>
    <property type="evidence" value="ECO:0007669"/>
    <property type="project" value="TreeGrafter"/>
</dbReference>
<dbReference type="FunFam" id="1.25.40.90:FF:000006">
    <property type="entry name" value="Clathrin interactor 1"/>
    <property type="match status" value="1"/>
</dbReference>
<dbReference type="Pfam" id="PF01417">
    <property type="entry name" value="ENTH"/>
    <property type="match status" value="1"/>
</dbReference>
<dbReference type="PANTHER" id="PTHR12276">
    <property type="entry name" value="EPSIN/ENT-RELATED"/>
    <property type="match status" value="1"/>
</dbReference>
<feature type="compositionally biased region" description="Low complexity" evidence="6">
    <location>
        <begin position="273"/>
        <end position="282"/>
    </location>
</feature>
<dbReference type="Pfam" id="PF02809">
    <property type="entry name" value="UIM"/>
    <property type="match status" value="1"/>
</dbReference>
<dbReference type="GO" id="GO:0005886">
    <property type="term" value="C:plasma membrane"/>
    <property type="evidence" value="ECO:0007669"/>
    <property type="project" value="TreeGrafter"/>
</dbReference>
<proteinExistence type="inferred from homology"/>
<evidence type="ECO:0000256" key="1">
    <source>
        <dbReference type="ARBA" id="ARBA00004496"/>
    </source>
</evidence>
<evidence type="ECO:0000256" key="4">
    <source>
        <dbReference type="ARBA" id="ARBA00022553"/>
    </source>
</evidence>
<comment type="similarity">
    <text evidence="2">Belongs to the epsin family.</text>
</comment>
<evidence type="ECO:0000313" key="8">
    <source>
        <dbReference type="EMBL" id="ORZ29670.1"/>
    </source>
</evidence>
<accession>A0A1Y2H525</accession>
<evidence type="ECO:0000256" key="6">
    <source>
        <dbReference type="SAM" id="MobiDB-lite"/>
    </source>
</evidence>
<dbReference type="Proteomes" id="UP000193411">
    <property type="component" value="Unassembled WGS sequence"/>
</dbReference>
<dbReference type="AlphaFoldDB" id="A0A1Y2H525"/>
<sequence>MSYAARGALRSVKNVAKGYTEIQAKVREATSNDPGPVNTELMRQIASASHYDQQFVEIMIILEKRLNDDGRNWRHVYKALVLLEFLILRGSDRILQYARDNFYVVKTLKEFQFRDEAGVDHGQNVRQKAVKISELLSNDELLQRERAARKDVDDRVSGRLDYYEGRESPYATGGSSSPGRGRQPDAAVAASREEEDVRRAIEESLKTAERERSIRSGYSGSGAGSGVPRSQSVPRNVPMSNEMSEEEQLQRAIEMSKRDEEERQRRRGGTGTSTGYSSSPVTVNRNNAPAPLIDLLGGEDHTILPTQPTGGAMLPIQPTGASDPFALPQGNPFTMLAAQPTGYTAVSSQMTGYSAGGSDPFAMSGARSSRPCRPCQRATRLALPVALQHLNQPAHRLPHK</sequence>
<dbReference type="Pfam" id="PF23625">
    <property type="entry name" value="UIM_2"/>
    <property type="match status" value="1"/>
</dbReference>
<evidence type="ECO:0000256" key="5">
    <source>
        <dbReference type="ARBA" id="ARBA00023121"/>
    </source>
</evidence>